<dbReference type="RefSeq" id="WP_244747771.1">
    <property type="nucleotide sequence ID" value="NZ_CP095071.1"/>
</dbReference>
<dbReference type="PANTHER" id="PTHR32338">
    <property type="entry name" value="N-ACETYL-GAMMA-GLUTAMYL-PHOSPHATE REDUCTASE, CHLOROPLASTIC-RELATED-RELATED"/>
    <property type="match status" value="1"/>
</dbReference>
<dbReference type="Proteomes" id="UP000831537">
    <property type="component" value="Chromosome"/>
</dbReference>
<evidence type="ECO:0000256" key="4">
    <source>
        <dbReference type="ARBA" id="ARBA00023002"/>
    </source>
</evidence>
<keyword evidence="3 5" id="KW-0521">NADP</keyword>
<comment type="similarity">
    <text evidence="5">Belongs to the NAGSA dehydrogenase family. Type 1 subfamily.</text>
</comment>
<gene>
    <name evidence="5 8" type="primary">argC</name>
    <name evidence="8" type="ORF">MUN87_10790</name>
</gene>
<accession>A0ABY4GT66</accession>
<evidence type="ECO:0000259" key="7">
    <source>
        <dbReference type="SMART" id="SM00859"/>
    </source>
</evidence>
<keyword evidence="1 5" id="KW-0055">Arginine biosynthesis</keyword>
<dbReference type="Gene3D" id="3.30.360.10">
    <property type="entry name" value="Dihydrodipicolinate Reductase, domain 2"/>
    <property type="match status" value="1"/>
</dbReference>
<dbReference type="NCBIfam" id="TIGR01850">
    <property type="entry name" value="argC"/>
    <property type="match status" value="1"/>
</dbReference>
<feature type="domain" description="Semialdehyde dehydrogenase NAD-binding" evidence="7">
    <location>
        <begin position="2"/>
        <end position="141"/>
    </location>
</feature>
<dbReference type="SUPFAM" id="SSF51735">
    <property type="entry name" value="NAD(P)-binding Rossmann-fold domains"/>
    <property type="match status" value="1"/>
</dbReference>
<keyword evidence="9" id="KW-1185">Reference proteome</keyword>
<organism evidence="8 9">
    <name type="scientific">Gracilibacillus salinarum</name>
    <dbReference type="NCBI Taxonomy" id="2932255"/>
    <lineage>
        <taxon>Bacteria</taxon>
        <taxon>Bacillati</taxon>
        <taxon>Bacillota</taxon>
        <taxon>Bacilli</taxon>
        <taxon>Bacillales</taxon>
        <taxon>Bacillaceae</taxon>
        <taxon>Gracilibacillus</taxon>
    </lineage>
</organism>
<dbReference type="GO" id="GO:0003942">
    <property type="term" value="F:N-acetyl-gamma-glutamyl-phosphate reductase activity"/>
    <property type="evidence" value="ECO:0007669"/>
    <property type="project" value="UniProtKB-EC"/>
</dbReference>
<dbReference type="InterPro" id="IPR050085">
    <property type="entry name" value="AGPR"/>
</dbReference>
<evidence type="ECO:0000256" key="6">
    <source>
        <dbReference type="PROSITE-ProRule" id="PRU10010"/>
    </source>
</evidence>
<comment type="function">
    <text evidence="5">Catalyzes the NADPH-dependent reduction of N-acetyl-5-glutamyl phosphate to yield N-acetyl-L-glutamate 5-semialdehyde.</text>
</comment>
<dbReference type="PROSITE" id="PS01224">
    <property type="entry name" value="ARGC"/>
    <property type="match status" value="1"/>
</dbReference>
<proteinExistence type="inferred from homology"/>
<comment type="subcellular location">
    <subcellularLocation>
        <location evidence="5">Cytoplasm</location>
    </subcellularLocation>
</comment>
<dbReference type="InterPro" id="IPR023013">
    <property type="entry name" value="AGPR_AS"/>
</dbReference>
<dbReference type="EMBL" id="CP095071">
    <property type="protein sequence ID" value="UOQ87333.1"/>
    <property type="molecule type" value="Genomic_DNA"/>
</dbReference>
<dbReference type="PANTHER" id="PTHR32338:SF10">
    <property type="entry name" value="N-ACETYL-GAMMA-GLUTAMYL-PHOSPHATE REDUCTASE, CHLOROPLASTIC-RELATED"/>
    <property type="match status" value="1"/>
</dbReference>
<dbReference type="InterPro" id="IPR000534">
    <property type="entry name" value="Semialdehyde_DH_NAD-bd"/>
</dbReference>
<evidence type="ECO:0000256" key="1">
    <source>
        <dbReference type="ARBA" id="ARBA00022571"/>
    </source>
</evidence>
<name>A0ABY4GT66_9BACI</name>
<sequence length="345" mass="38348">MDVAIIGGTGYGAVELLRFLHNHPHVNIKKVISHSNSGRDLADVYPHLTEVADIQMSALEVDTLAEEVELVFFATPSNVSKNVIPSLVEKGVRCIDLSGDFRLRDGDKYQEYYGEEMASQQYIDKAVYGLPEINKESIKEASILANPGCYPTATALGLIPAVEQGIIDKKSIIIDAKTGVSGAGRSLSLNVHFSEMNENFKAYKIGVHKHIPEIEQMISERAEEELQVIFTPHIVPMTRGIMSTIYVDLNDQYSTKQLLDIYQSYYKDHPFVRVRPEGVIPATKEVYGSNYCDIGLYADERTGKLIIVSVIDNLVKGASGQAIQNMNIMYGWDEMTGLDQLPIFP</sequence>
<evidence type="ECO:0000313" key="8">
    <source>
        <dbReference type="EMBL" id="UOQ87333.1"/>
    </source>
</evidence>
<dbReference type="InterPro" id="IPR000706">
    <property type="entry name" value="AGPR_type-1"/>
</dbReference>
<dbReference type="InterPro" id="IPR058924">
    <property type="entry name" value="AGPR_dimerisation_dom"/>
</dbReference>
<dbReference type="Pfam" id="PF22698">
    <property type="entry name" value="Semialdhyde_dhC_1"/>
    <property type="match status" value="1"/>
</dbReference>
<keyword evidence="2 5" id="KW-0028">Amino-acid biosynthesis</keyword>
<dbReference type="CDD" id="cd17895">
    <property type="entry name" value="AGPR_1_N"/>
    <property type="match status" value="1"/>
</dbReference>
<evidence type="ECO:0000256" key="5">
    <source>
        <dbReference type="HAMAP-Rule" id="MF_00150"/>
    </source>
</evidence>
<comment type="catalytic activity">
    <reaction evidence="5">
        <text>N-acetyl-L-glutamate 5-semialdehyde + phosphate + NADP(+) = N-acetyl-L-glutamyl 5-phosphate + NADPH + H(+)</text>
        <dbReference type="Rhea" id="RHEA:21588"/>
        <dbReference type="ChEBI" id="CHEBI:15378"/>
        <dbReference type="ChEBI" id="CHEBI:29123"/>
        <dbReference type="ChEBI" id="CHEBI:43474"/>
        <dbReference type="ChEBI" id="CHEBI:57783"/>
        <dbReference type="ChEBI" id="CHEBI:57936"/>
        <dbReference type="ChEBI" id="CHEBI:58349"/>
        <dbReference type="EC" id="1.2.1.38"/>
    </reaction>
</comment>
<keyword evidence="5" id="KW-0963">Cytoplasm</keyword>
<dbReference type="SMART" id="SM00859">
    <property type="entry name" value="Semialdhyde_dh"/>
    <property type="match status" value="1"/>
</dbReference>
<evidence type="ECO:0000256" key="3">
    <source>
        <dbReference type="ARBA" id="ARBA00022857"/>
    </source>
</evidence>
<keyword evidence="4 5" id="KW-0560">Oxidoreductase</keyword>
<comment type="pathway">
    <text evidence="5">Amino-acid biosynthesis; L-arginine biosynthesis; N(2)-acetyl-L-ornithine from L-glutamate: step 3/4.</text>
</comment>
<dbReference type="Gene3D" id="3.40.50.720">
    <property type="entry name" value="NAD(P)-binding Rossmann-like Domain"/>
    <property type="match status" value="1"/>
</dbReference>
<dbReference type="EC" id="1.2.1.38" evidence="5"/>
<evidence type="ECO:0000313" key="9">
    <source>
        <dbReference type="Proteomes" id="UP000831537"/>
    </source>
</evidence>
<dbReference type="HAMAP" id="MF_00150">
    <property type="entry name" value="ArgC_type1"/>
    <property type="match status" value="1"/>
</dbReference>
<protein>
    <recommendedName>
        <fullName evidence="5">N-acetyl-gamma-glutamyl-phosphate reductase</fullName>
        <shortName evidence="5">AGPR</shortName>
        <ecNumber evidence="5">1.2.1.38</ecNumber>
    </recommendedName>
    <alternativeName>
        <fullName evidence="5">N-acetyl-glutamate semialdehyde dehydrogenase</fullName>
        <shortName evidence="5">NAGSA dehydrogenase</shortName>
    </alternativeName>
</protein>
<dbReference type="InterPro" id="IPR036291">
    <property type="entry name" value="NAD(P)-bd_dom_sf"/>
</dbReference>
<feature type="active site" evidence="5 6">
    <location>
        <position position="149"/>
    </location>
</feature>
<evidence type="ECO:0000256" key="2">
    <source>
        <dbReference type="ARBA" id="ARBA00022605"/>
    </source>
</evidence>
<reference evidence="8 9" key="1">
    <citation type="submission" date="2022-04" db="EMBL/GenBank/DDBJ databases">
        <title>Gracilibacillus sp. isolated from saltern.</title>
        <authorList>
            <person name="Won M."/>
            <person name="Lee C.-M."/>
            <person name="Woen H.-Y."/>
            <person name="Kwon S.-W."/>
        </authorList>
    </citation>
    <scope>NUCLEOTIDE SEQUENCE [LARGE SCALE GENOMIC DNA]</scope>
    <source>
        <strain evidence="8 9">SSPM10-3</strain>
    </source>
</reference>
<dbReference type="Pfam" id="PF01118">
    <property type="entry name" value="Semialdhyde_dh"/>
    <property type="match status" value="1"/>
</dbReference>
<dbReference type="SUPFAM" id="SSF55347">
    <property type="entry name" value="Glyceraldehyde-3-phosphate dehydrogenase-like, C-terminal domain"/>
    <property type="match status" value="1"/>
</dbReference>
<dbReference type="CDD" id="cd23934">
    <property type="entry name" value="AGPR_1_C"/>
    <property type="match status" value="1"/>
</dbReference>